<evidence type="ECO:0000256" key="1">
    <source>
        <dbReference type="ARBA" id="ARBA00005417"/>
    </source>
</evidence>
<keyword evidence="3" id="KW-0547">Nucleotide-binding</keyword>
<gene>
    <name evidence="6" type="ORF">SAMN02745213_01593</name>
</gene>
<evidence type="ECO:0000256" key="3">
    <source>
        <dbReference type="ARBA" id="ARBA00022741"/>
    </source>
</evidence>
<dbReference type="InterPro" id="IPR003593">
    <property type="entry name" value="AAA+_ATPase"/>
</dbReference>
<dbReference type="InterPro" id="IPR017871">
    <property type="entry name" value="ABC_transporter-like_CS"/>
</dbReference>
<evidence type="ECO:0000256" key="4">
    <source>
        <dbReference type="ARBA" id="ARBA00022840"/>
    </source>
</evidence>
<dbReference type="Pfam" id="PF00005">
    <property type="entry name" value="ABC_tran"/>
    <property type="match status" value="1"/>
</dbReference>
<dbReference type="RefSeq" id="WP_078929008.1">
    <property type="nucleotide sequence ID" value="NZ_FUXX01000027.1"/>
</dbReference>
<dbReference type="PANTHER" id="PTHR42734:SF17">
    <property type="entry name" value="METAL TRANSPORT SYSTEM ATP-BINDING PROTEIN TM_0124-RELATED"/>
    <property type="match status" value="1"/>
</dbReference>
<sequence>MTILNVNNLSVKFDNSQVLKDITFNLSKGQYLAVVGPNGAGKSTLVKTLVHENKRYEGSFSFDKTVKTTGYVAQQNNDGSYFPATAREIIISGLCRHHLLPFVSKADKVRINTVIEELELEDLLDKGYFNLSGGQKRAVLIARAFVASDKLLILDEPTAGLDVTSQSRLYNSIRKLNDKYSTSILMISHDLERIIKEADSVLCIEHELKFFGKTEDFIKTDTYKSLMEHHV</sequence>
<dbReference type="PROSITE" id="PS00211">
    <property type="entry name" value="ABC_TRANSPORTER_1"/>
    <property type="match status" value="1"/>
</dbReference>
<dbReference type="InterPro" id="IPR027417">
    <property type="entry name" value="P-loop_NTPase"/>
</dbReference>
<proteinExistence type="inferred from homology"/>
<evidence type="ECO:0000313" key="7">
    <source>
        <dbReference type="Proteomes" id="UP000242432"/>
    </source>
</evidence>
<dbReference type="EMBL" id="FUXX01000027">
    <property type="protein sequence ID" value="SKA64904.1"/>
    <property type="molecule type" value="Genomic_DNA"/>
</dbReference>
<accession>A0A1T4VIV6</accession>
<protein>
    <submittedName>
        <fullName evidence="6">Zinc transport system ATP-binding protein</fullName>
    </submittedName>
</protein>
<dbReference type="STRING" id="83771.SAMN02910357_00303"/>
<evidence type="ECO:0000313" key="6">
    <source>
        <dbReference type="EMBL" id="SKA64904.1"/>
    </source>
</evidence>
<dbReference type="InterPro" id="IPR003439">
    <property type="entry name" value="ABC_transporter-like_ATP-bd"/>
</dbReference>
<comment type="similarity">
    <text evidence="1">Belongs to the ABC transporter superfamily.</text>
</comment>
<dbReference type="SUPFAM" id="SSF52540">
    <property type="entry name" value="P-loop containing nucleoside triphosphate hydrolases"/>
    <property type="match status" value="1"/>
</dbReference>
<organism evidence="6 7">
    <name type="scientific">Succinivibrio dextrinosolvens DSM 3072</name>
    <dbReference type="NCBI Taxonomy" id="1123324"/>
    <lineage>
        <taxon>Bacteria</taxon>
        <taxon>Pseudomonadati</taxon>
        <taxon>Pseudomonadota</taxon>
        <taxon>Gammaproteobacteria</taxon>
        <taxon>Aeromonadales</taxon>
        <taxon>Succinivibrionaceae</taxon>
        <taxon>Succinivibrio</taxon>
    </lineage>
</organism>
<reference evidence="7" key="1">
    <citation type="submission" date="2017-02" db="EMBL/GenBank/DDBJ databases">
        <authorList>
            <person name="Varghese N."/>
            <person name="Submissions S."/>
        </authorList>
    </citation>
    <scope>NUCLEOTIDE SEQUENCE [LARGE SCALE GENOMIC DNA]</scope>
    <source>
        <strain evidence="7">DSM 3072</strain>
    </source>
</reference>
<dbReference type="PANTHER" id="PTHR42734">
    <property type="entry name" value="METAL TRANSPORT SYSTEM ATP-BINDING PROTEIN TM_0124-RELATED"/>
    <property type="match status" value="1"/>
</dbReference>
<dbReference type="GO" id="GO:0005524">
    <property type="term" value="F:ATP binding"/>
    <property type="evidence" value="ECO:0007669"/>
    <property type="project" value="UniProtKB-KW"/>
</dbReference>
<dbReference type="Proteomes" id="UP000242432">
    <property type="component" value="Unassembled WGS sequence"/>
</dbReference>
<dbReference type="SMART" id="SM00382">
    <property type="entry name" value="AAA"/>
    <property type="match status" value="1"/>
</dbReference>
<keyword evidence="2" id="KW-0813">Transport</keyword>
<dbReference type="InterPro" id="IPR050153">
    <property type="entry name" value="Metal_Ion_Import_ABC"/>
</dbReference>
<feature type="domain" description="ABC transporter" evidence="5">
    <location>
        <begin position="4"/>
        <end position="231"/>
    </location>
</feature>
<evidence type="ECO:0000256" key="2">
    <source>
        <dbReference type="ARBA" id="ARBA00022448"/>
    </source>
</evidence>
<evidence type="ECO:0000259" key="5">
    <source>
        <dbReference type="PROSITE" id="PS50893"/>
    </source>
</evidence>
<dbReference type="AlphaFoldDB" id="A0A1T4VIV6"/>
<dbReference type="PROSITE" id="PS50893">
    <property type="entry name" value="ABC_TRANSPORTER_2"/>
    <property type="match status" value="1"/>
</dbReference>
<dbReference type="GO" id="GO:0016887">
    <property type="term" value="F:ATP hydrolysis activity"/>
    <property type="evidence" value="ECO:0007669"/>
    <property type="project" value="InterPro"/>
</dbReference>
<keyword evidence="7" id="KW-1185">Reference proteome</keyword>
<name>A0A1T4VIV6_9GAMM</name>
<keyword evidence="4 6" id="KW-0067">ATP-binding</keyword>
<dbReference type="Gene3D" id="3.40.50.300">
    <property type="entry name" value="P-loop containing nucleotide triphosphate hydrolases"/>
    <property type="match status" value="1"/>
</dbReference>